<reference evidence="2" key="1">
    <citation type="journal article" date="2020" name="Stud. Mycol.">
        <title>101 Dothideomycetes genomes: a test case for predicting lifestyles and emergence of pathogens.</title>
        <authorList>
            <person name="Haridas S."/>
            <person name="Albert R."/>
            <person name="Binder M."/>
            <person name="Bloem J."/>
            <person name="Labutti K."/>
            <person name="Salamov A."/>
            <person name="Andreopoulos B."/>
            <person name="Baker S."/>
            <person name="Barry K."/>
            <person name="Bills G."/>
            <person name="Bluhm B."/>
            <person name="Cannon C."/>
            <person name="Castanera R."/>
            <person name="Culley D."/>
            <person name="Daum C."/>
            <person name="Ezra D."/>
            <person name="Gonzalez J."/>
            <person name="Henrissat B."/>
            <person name="Kuo A."/>
            <person name="Liang C."/>
            <person name="Lipzen A."/>
            <person name="Lutzoni F."/>
            <person name="Magnuson J."/>
            <person name="Mondo S."/>
            <person name="Nolan M."/>
            <person name="Ohm R."/>
            <person name="Pangilinan J."/>
            <person name="Park H.-J."/>
            <person name="Ramirez L."/>
            <person name="Alfaro M."/>
            <person name="Sun H."/>
            <person name="Tritt A."/>
            <person name="Yoshinaga Y."/>
            <person name="Zwiers L.-H."/>
            <person name="Turgeon B."/>
            <person name="Goodwin S."/>
            <person name="Spatafora J."/>
            <person name="Crous P."/>
            <person name="Grigoriev I."/>
        </authorList>
    </citation>
    <scope>NUCLEOTIDE SEQUENCE</scope>
    <source>
        <strain evidence="2">SCOH1-5</strain>
    </source>
</reference>
<sequence>MALMSKEFTKGLATAQNFDEHLRDFTISCGDRKWRVHKIVLGFHGGPLRAAVHGEWVEAKSGKLDLSADPLVAVDAMVQYLYTFGYELPKSEPSTDLTDHTQVCILADKYKFRELQSLAARKFAAALRIVRASQR</sequence>
<evidence type="ECO:0000259" key="1">
    <source>
        <dbReference type="PROSITE" id="PS50097"/>
    </source>
</evidence>
<gene>
    <name evidence="2" type="ORF">CERZMDRAFT_102153</name>
</gene>
<evidence type="ECO:0000313" key="3">
    <source>
        <dbReference type="Proteomes" id="UP000799539"/>
    </source>
</evidence>
<dbReference type="PROSITE" id="PS50097">
    <property type="entry name" value="BTB"/>
    <property type="match status" value="1"/>
</dbReference>
<dbReference type="PANTHER" id="PTHR47843">
    <property type="entry name" value="BTB DOMAIN-CONTAINING PROTEIN-RELATED"/>
    <property type="match status" value="1"/>
</dbReference>
<dbReference type="Pfam" id="PF00651">
    <property type="entry name" value="BTB"/>
    <property type="match status" value="1"/>
</dbReference>
<dbReference type="PANTHER" id="PTHR47843:SF5">
    <property type="entry name" value="BTB_POZ DOMAIN PROTEIN"/>
    <property type="match status" value="1"/>
</dbReference>
<name>A0A6A6F138_9PEZI</name>
<dbReference type="SUPFAM" id="SSF54695">
    <property type="entry name" value="POZ domain"/>
    <property type="match status" value="1"/>
</dbReference>
<dbReference type="CDD" id="cd18186">
    <property type="entry name" value="BTB_POZ_ZBTB_KLHL-like"/>
    <property type="match status" value="1"/>
</dbReference>
<proteinExistence type="predicted"/>
<evidence type="ECO:0000313" key="2">
    <source>
        <dbReference type="EMBL" id="KAF2207665.1"/>
    </source>
</evidence>
<dbReference type="AlphaFoldDB" id="A0A6A6F138"/>
<organism evidence="2 3">
    <name type="scientific">Cercospora zeae-maydis SCOH1-5</name>
    <dbReference type="NCBI Taxonomy" id="717836"/>
    <lineage>
        <taxon>Eukaryota</taxon>
        <taxon>Fungi</taxon>
        <taxon>Dikarya</taxon>
        <taxon>Ascomycota</taxon>
        <taxon>Pezizomycotina</taxon>
        <taxon>Dothideomycetes</taxon>
        <taxon>Dothideomycetidae</taxon>
        <taxon>Mycosphaerellales</taxon>
        <taxon>Mycosphaerellaceae</taxon>
        <taxon>Cercospora</taxon>
    </lineage>
</organism>
<dbReference type="EMBL" id="ML992701">
    <property type="protein sequence ID" value="KAF2207665.1"/>
    <property type="molecule type" value="Genomic_DNA"/>
</dbReference>
<dbReference type="Proteomes" id="UP000799539">
    <property type="component" value="Unassembled WGS sequence"/>
</dbReference>
<feature type="domain" description="BTB" evidence="1">
    <location>
        <begin position="23"/>
        <end position="90"/>
    </location>
</feature>
<dbReference type="InterPro" id="IPR000210">
    <property type="entry name" value="BTB/POZ_dom"/>
</dbReference>
<protein>
    <recommendedName>
        <fullName evidence="1">BTB domain-containing protein</fullName>
    </recommendedName>
</protein>
<keyword evidence="3" id="KW-1185">Reference proteome</keyword>
<dbReference type="InterPro" id="IPR011333">
    <property type="entry name" value="SKP1/BTB/POZ_sf"/>
</dbReference>
<accession>A0A6A6F138</accession>
<dbReference type="Gene3D" id="3.30.710.10">
    <property type="entry name" value="Potassium Channel Kv1.1, Chain A"/>
    <property type="match status" value="1"/>
</dbReference>
<dbReference type="OrthoDB" id="3650515at2759"/>